<evidence type="ECO:0000256" key="3">
    <source>
        <dbReference type="ARBA" id="ARBA00022475"/>
    </source>
</evidence>
<keyword evidence="8 9" id="KW-0012">Acyltransferase</keyword>
<dbReference type="Proteomes" id="UP001548189">
    <property type="component" value="Unassembled WGS sequence"/>
</dbReference>
<dbReference type="EC" id="2.3.1.269" evidence="9"/>
<evidence type="ECO:0000256" key="1">
    <source>
        <dbReference type="ARBA" id="ARBA00004651"/>
    </source>
</evidence>
<evidence type="ECO:0000256" key="6">
    <source>
        <dbReference type="ARBA" id="ARBA00022989"/>
    </source>
</evidence>
<comment type="caution">
    <text evidence="11">The sequence shown here is derived from an EMBL/GenBank/DDBJ whole genome shotgun (WGS) entry which is preliminary data.</text>
</comment>
<dbReference type="PANTHER" id="PTHR38686:SF1">
    <property type="entry name" value="APOLIPOPROTEIN N-ACYLTRANSFERASE"/>
    <property type="match status" value="1"/>
</dbReference>
<evidence type="ECO:0000256" key="8">
    <source>
        <dbReference type="ARBA" id="ARBA00023315"/>
    </source>
</evidence>
<feature type="transmembrane region" description="Helical" evidence="9">
    <location>
        <begin position="130"/>
        <end position="150"/>
    </location>
</feature>
<gene>
    <name evidence="9 11" type="primary">lnt</name>
    <name evidence="11" type="ORF">ABVT43_05235</name>
</gene>
<dbReference type="GO" id="GO:0016746">
    <property type="term" value="F:acyltransferase activity"/>
    <property type="evidence" value="ECO:0007669"/>
    <property type="project" value="UniProtKB-KW"/>
</dbReference>
<evidence type="ECO:0000313" key="11">
    <source>
        <dbReference type="EMBL" id="MET1254524.1"/>
    </source>
</evidence>
<dbReference type="Gene3D" id="3.60.110.10">
    <property type="entry name" value="Carbon-nitrogen hydrolase"/>
    <property type="match status" value="1"/>
</dbReference>
<keyword evidence="5 9" id="KW-0812">Transmembrane</keyword>
<feature type="transmembrane region" description="Helical" evidence="9">
    <location>
        <begin position="67"/>
        <end position="86"/>
    </location>
</feature>
<dbReference type="RefSeq" id="WP_353874086.1">
    <property type="nucleotide sequence ID" value="NZ_JBEVCJ010000004.1"/>
</dbReference>
<protein>
    <recommendedName>
        <fullName evidence="9">Apolipoprotein N-acyltransferase</fullName>
        <shortName evidence="9">ALP N-acyltransferase</shortName>
        <ecNumber evidence="9">2.3.1.269</ecNumber>
    </recommendedName>
</protein>
<dbReference type="HAMAP" id="MF_01148">
    <property type="entry name" value="Lnt"/>
    <property type="match status" value="1"/>
</dbReference>
<feature type="transmembrane region" description="Helical" evidence="9">
    <location>
        <begin position="92"/>
        <end position="118"/>
    </location>
</feature>
<dbReference type="Pfam" id="PF00795">
    <property type="entry name" value="CN_hydrolase"/>
    <property type="match status" value="1"/>
</dbReference>
<dbReference type="InterPro" id="IPR045378">
    <property type="entry name" value="LNT_N"/>
</dbReference>
<comment type="similarity">
    <text evidence="2 9">Belongs to the CN hydrolase family. Apolipoprotein N-acyltransferase subfamily.</text>
</comment>
<keyword evidence="6 9" id="KW-1133">Transmembrane helix</keyword>
<keyword evidence="4 9" id="KW-0808">Transferase</keyword>
<dbReference type="SUPFAM" id="SSF56317">
    <property type="entry name" value="Carbon-nitrogen hydrolase"/>
    <property type="match status" value="1"/>
</dbReference>
<name>A0ABV2BRG2_9GAMM</name>
<dbReference type="InterPro" id="IPR004563">
    <property type="entry name" value="Apolipo_AcylTrfase"/>
</dbReference>
<comment type="catalytic activity">
    <reaction evidence="9">
        <text>N-terminal S-1,2-diacyl-sn-glyceryl-L-cysteinyl-[lipoprotein] + a glycerophospholipid = N-acyl-S-1,2-diacyl-sn-glyceryl-L-cysteinyl-[lipoprotein] + a 2-acyl-sn-glycero-3-phospholipid + H(+)</text>
        <dbReference type="Rhea" id="RHEA:48228"/>
        <dbReference type="Rhea" id="RHEA-COMP:14681"/>
        <dbReference type="Rhea" id="RHEA-COMP:14684"/>
        <dbReference type="ChEBI" id="CHEBI:15378"/>
        <dbReference type="ChEBI" id="CHEBI:136912"/>
        <dbReference type="ChEBI" id="CHEBI:140656"/>
        <dbReference type="ChEBI" id="CHEBI:140657"/>
        <dbReference type="ChEBI" id="CHEBI:140660"/>
        <dbReference type="EC" id="2.3.1.269"/>
    </reaction>
</comment>
<keyword evidence="7 9" id="KW-0472">Membrane</keyword>
<dbReference type="NCBIfam" id="TIGR00546">
    <property type="entry name" value="lnt"/>
    <property type="match status" value="1"/>
</dbReference>
<dbReference type="Pfam" id="PF20154">
    <property type="entry name" value="LNT_N"/>
    <property type="match status" value="1"/>
</dbReference>
<feature type="transmembrane region" description="Helical" evidence="9">
    <location>
        <begin position="202"/>
        <end position="221"/>
    </location>
</feature>
<evidence type="ECO:0000256" key="9">
    <source>
        <dbReference type="HAMAP-Rule" id="MF_01148"/>
    </source>
</evidence>
<organism evidence="11 12">
    <name type="scientific">Aliikangiella maris</name>
    <dbReference type="NCBI Taxonomy" id="3162458"/>
    <lineage>
        <taxon>Bacteria</taxon>
        <taxon>Pseudomonadati</taxon>
        <taxon>Pseudomonadota</taxon>
        <taxon>Gammaproteobacteria</taxon>
        <taxon>Oceanospirillales</taxon>
        <taxon>Pleioneaceae</taxon>
        <taxon>Aliikangiella</taxon>
    </lineage>
</organism>
<feature type="transmembrane region" description="Helical" evidence="9">
    <location>
        <begin position="170"/>
        <end position="195"/>
    </location>
</feature>
<reference evidence="11 12" key="1">
    <citation type="submission" date="2024-06" db="EMBL/GenBank/DDBJ databases">
        <authorList>
            <person name="Li F."/>
        </authorList>
    </citation>
    <scope>NUCLEOTIDE SEQUENCE [LARGE SCALE GENOMIC DNA]</scope>
    <source>
        <strain evidence="11 12">GXAS 311</strain>
    </source>
</reference>
<evidence type="ECO:0000256" key="5">
    <source>
        <dbReference type="ARBA" id="ARBA00022692"/>
    </source>
</evidence>
<proteinExistence type="inferred from homology"/>
<feature type="transmembrane region" description="Helical" evidence="9">
    <location>
        <begin position="18"/>
        <end position="34"/>
    </location>
</feature>
<dbReference type="PANTHER" id="PTHR38686">
    <property type="entry name" value="APOLIPOPROTEIN N-ACYLTRANSFERASE"/>
    <property type="match status" value="1"/>
</dbReference>
<dbReference type="InterPro" id="IPR036526">
    <property type="entry name" value="C-N_Hydrolase_sf"/>
</dbReference>
<dbReference type="CDD" id="cd07571">
    <property type="entry name" value="ALP_N-acyl_transferase"/>
    <property type="match status" value="1"/>
</dbReference>
<dbReference type="PROSITE" id="PS50263">
    <property type="entry name" value="CN_HYDROLASE"/>
    <property type="match status" value="1"/>
</dbReference>
<comment type="function">
    <text evidence="9">Catalyzes the phospholipid dependent N-acylation of the N-terminal cysteine of apolipoprotein, the last step in lipoprotein maturation.</text>
</comment>
<evidence type="ECO:0000256" key="4">
    <source>
        <dbReference type="ARBA" id="ARBA00022679"/>
    </source>
</evidence>
<feature type="domain" description="CN hydrolase" evidence="10">
    <location>
        <begin position="241"/>
        <end position="483"/>
    </location>
</feature>
<keyword evidence="3 9" id="KW-1003">Cell membrane</keyword>
<dbReference type="InterPro" id="IPR003010">
    <property type="entry name" value="C-N_Hydrolase"/>
</dbReference>
<feature type="transmembrane region" description="Helical" evidence="9">
    <location>
        <begin position="492"/>
        <end position="514"/>
    </location>
</feature>
<comment type="subcellular location">
    <subcellularLocation>
        <location evidence="1 9">Cell membrane</location>
        <topology evidence="1 9">Multi-pass membrane protein</topology>
    </subcellularLocation>
</comment>
<evidence type="ECO:0000256" key="2">
    <source>
        <dbReference type="ARBA" id="ARBA00010065"/>
    </source>
</evidence>
<evidence type="ECO:0000313" key="12">
    <source>
        <dbReference type="Proteomes" id="UP001548189"/>
    </source>
</evidence>
<accession>A0ABV2BRG2</accession>
<sequence length="517" mass="58006">MVLATANRALARVHNHSWSARIAMFLSGAIYPLGFAPFEFWPIAIVAVLCLILALLRITILSAFQLAYCWGLGAFSIGASWVYVSIHEFGFVPVIGAAALTVIFVAFLALFKGFFGYLFFRLNWLTRGKVLIVVLPLCWLVSEALQSVVFNGFPWLLLGYSQIDSPFGGVATWLGVYGISWVLILLLSALAMWIISQRRQHLVLIASVICMLVLINVHNHLGLNNGTALSANSKTVKVALVQPNIAQDKKWDRKYFAQIIDVLFHETSTLWGADFIVWPEGAIPAYKHQVDDILFELTRLAKENQSNLILGVPEYQAETQQSYVALVGIGETEQSYHKQVLVPFGEYVPLEKWLRGLIKFFDLPMSGFTPATHAQQPMQYSSATIIPAICYEIAYPKIIRDLSVKADPNKPQIILTVSNDAWFGDSFGPYQHMQMARMRSLELGLPLIRSTNDGITAVVDIYGKVKKLLPRYQQDSLQYDLVLQNRMTVYRYVGWSGLLIIILVSLSIIAWTVLNKK</sequence>
<evidence type="ECO:0000259" key="10">
    <source>
        <dbReference type="PROSITE" id="PS50263"/>
    </source>
</evidence>
<feature type="transmembrane region" description="Helical" evidence="9">
    <location>
        <begin position="40"/>
        <end position="60"/>
    </location>
</feature>
<comment type="pathway">
    <text evidence="9">Protein modification; lipoprotein biosynthesis (N-acyl transfer).</text>
</comment>
<keyword evidence="12" id="KW-1185">Reference proteome</keyword>
<dbReference type="EMBL" id="JBEVCJ010000004">
    <property type="protein sequence ID" value="MET1254524.1"/>
    <property type="molecule type" value="Genomic_DNA"/>
</dbReference>
<evidence type="ECO:0000256" key="7">
    <source>
        <dbReference type="ARBA" id="ARBA00023136"/>
    </source>
</evidence>